<evidence type="ECO:0000313" key="3">
    <source>
        <dbReference type="Proteomes" id="UP000799766"/>
    </source>
</evidence>
<proteinExistence type="predicted"/>
<dbReference type="Proteomes" id="UP000799766">
    <property type="component" value="Unassembled WGS sequence"/>
</dbReference>
<reference evidence="2" key="1">
    <citation type="journal article" date="2020" name="Stud. Mycol.">
        <title>101 Dothideomycetes genomes: a test case for predicting lifestyles and emergence of pathogens.</title>
        <authorList>
            <person name="Haridas S."/>
            <person name="Albert R."/>
            <person name="Binder M."/>
            <person name="Bloem J."/>
            <person name="Labutti K."/>
            <person name="Salamov A."/>
            <person name="Andreopoulos B."/>
            <person name="Baker S."/>
            <person name="Barry K."/>
            <person name="Bills G."/>
            <person name="Bluhm B."/>
            <person name="Cannon C."/>
            <person name="Castanera R."/>
            <person name="Culley D."/>
            <person name="Daum C."/>
            <person name="Ezra D."/>
            <person name="Gonzalez J."/>
            <person name="Henrissat B."/>
            <person name="Kuo A."/>
            <person name="Liang C."/>
            <person name="Lipzen A."/>
            <person name="Lutzoni F."/>
            <person name="Magnuson J."/>
            <person name="Mondo S."/>
            <person name="Nolan M."/>
            <person name="Ohm R."/>
            <person name="Pangilinan J."/>
            <person name="Park H.-J."/>
            <person name="Ramirez L."/>
            <person name="Alfaro M."/>
            <person name="Sun H."/>
            <person name="Tritt A."/>
            <person name="Yoshinaga Y."/>
            <person name="Zwiers L.-H."/>
            <person name="Turgeon B."/>
            <person name="Goodwin S."/>
            <person name="Spatafora J."/>
            <person name="Crous P."/>
            <person name="Grigoriev I."/>
        </authorList>
    </citation>
    <scope>NUCLEOTIDE SEQUENCE</scope>
    <source>
        <strain evidence="2">ATCC 16933</strain>
    </source>
</reference>
<sequence length="123" mass="13539">MPPEPPAPQASKTMPTHFNTIRSTILEATSGSRPATHASTGFRKATNSATRHARRPSIGVRKFTAEANLRPRTSRLDPACRIAPSWRLRRAARRGSRISRPGYGGSLDENVTQPVHQIFRGQS</sequence>
<protein>
    <submittedName>
        <fullName evidence="2">Uncharacterized protein</fullName>
    </submittedName>
</protein>
<feature type="compositionally biased region" description="Polar residues" evidence="1">
    <location>
        <begin position="25"/>
        <end position="50"/>
    </location>
</feature>
<feature type="region of interest" description="Disordered" evidence="1">
    <location>
        <begin position="92"/>
        <end position="111"/>
    </location>
</feature>
<gene>
    <name evidence="2" type="ORF">BDY21DRAFT_425011</name>
</gene>
<evidence type="ECO:0000313" key="2">
    <source>
        <dbReference type="EMBL" id="KAF2452606.1"/>
    </source>
</evidence>
<dbReference type="EMBL" id="MU001706">
    <property type="protein sequence ID" value="KAF2452606.1"/>
    <property type="molecule type" value="Genomic_DNA"/>
</dbReference>
<organism evidence="2 3">
    <name type="scientific">Lineolata rhizophorae</name>
    <dbReference type="NCBI Taxonomy" id="578093"/>
    <lineage>
        <taxon>Eukaryota</taxon>
        <taxon>Fungi</taxon>
        <taxon>Dikarya</taxon>
        <taxon>Ascomycota</taxon>
        <taxon>Pezizomycotina</taxon>
        <taxon>Dothideomycetes</taxon>
        <taxon>Dothideomycetes incertae sedis</taxon>
        <taxon>Lineolatales</taxon>
        <taxon>Lineolataceae</taxon>
        <taxon>Lineolata</taxon>
    </lineage>
</organism>
<name>A0A6A6NLP7_9PEZI</name>
<keyword evidence="3" id="KW-1185">Reference proteome</keyword>
<feature type="region of interest" description="Disordered" evidence="1">
    <location>
        <begin position="25"/>
        <end position="59"/>
    </location>
</feature>
<evidence type="ECO:0000256" key="1">
    <source>
        <dbReference type="SAM" id="MobiDB-lite"/>
    </source>
</evidence>
<dbReference type="AlphaFoldDB" id="A0A6A6NLP7"/>
<accession>A0A6A6NLP7</accession>